<reference evidence="2" key="4">
    <citation type="submission" date="2019-03" db="UniProtKB">
        <authorList>
            <consortium name="EnsemblPlants"/>
        </authorList>
    </citation>
    <scope>IDENTIFICATION</scope>
</reference>
<reference evidence="3" key="2">
    <citation type="journal article" date="2017" name="Nat. Plants">
        <title>The Aegilops tauschii genome reveals multiple impacts of transposons.</title>
        <authorList>
            <person name="Zhao G."/>
            <person name="Zou C."/>
            <person name="Li K."/>
            <person name="Wang K."/>
            <person name="Li T."/>
            <person name="Gao L."/>
            <person name="Zhang X."/>
            <person name="Wang H."/>
            <person name="Yang Z."/>
            <person name="Liu X."/>
            <person name="Jiang W."/>
            <person name="Mao L."/>
            <person name="Kong X."/>
            <person name="Jiao Y."/>
            <person name="Jia J."/>
        </authorList>
    </citation>
    <scope>NUCLEOTIDE SEQUENCE [LARGE SCALE GENOMIC DNA]</scope>
    <source>
        <strain evidence="3">cv. AL8/78</strain>
    </source>
</reference>
<proteinExistence type="predicted"/>
<reference evidence="2" key="3">
    <citation type="journal article" date="2017" name="Nature">
        <title>Genome sequence of the progenitor of the wheat D genome Aegilops tauschii.</title>
        <authorList>
            <person name="Luo M.C."/>
            <person name="Gu Y.Q."/>
            <person name="Puiu D."/>
            <person name="Wang H."/>
            <person name="Twardziok S.O."/>
            <person name="Deal K.R."/>
            <person name="Huo N."/>
            <person name="Zhu T."/>
            <person name="Wang L."/>
            <person name="Wang Y."/>
            <person name="McGuire P.E."/>
            <person name="Liu S."/>
            <person name="Long H."/>
            <person name="Ramasamy R.K."/>
            <person name="Rodriguez J.C."/>
            <person name="Van S.L."/>
            <person name="Yuan L."/>
            <person name="Wang Z."/>
            <person name="Xia Z."/>
            <person name="Xiao L."/>
            <person name="Anderson O.D."/>
            <person name="Ouyang S."/>
            <person name="Liang Y."/>
            <person name="Zimin A.V."/>
            <person name="Pertea G."/>
            <person name="Qi P."/>
            <person name="Bennetzen J.L."/>
            <person name="Dai X."/>
            <person name="Dawson M.W."/>
            <person name="Muller H.G."/>
            <person name="Kugler K."/>
            <person name="Rivarola-Duarte L."/>
            <person name="Spannagl M."/>
            <person name="Mayer K.F.X."/>
            <person name="Lu F.H."/>
            <person name="Bevan M.W."/>
            <person name="Leroy P."/>
            <person name="Li P."/>
            <person name="You F.M."/>
            <person name="Sun Q."/>
            <person name="Liu Z."/>
            <person name="Lyons E."/>
            <person name="Wicker T."/>
            <person name="Salzberg S.L."/>
            <person name="Devos K.M."/>
            <person name="Dvorak J."/>
        </authorList>
    </citation>
    <scope>NUCLEOTIDE SEQUENCE [LARGE SCALE GENOMIC DNA]</scope>
    <source>
        <strain evidence="2">cv. AL8/78</strain>
    </source>
</reference>
<dbReference type="GO" id="GO:0005524">
    <property type="term" value="F:ATP binding"/>
    <property type="evidence" value="ECO:0007669"/>
    <property type="project" value="InterPro"/>
</dbReference>
<dbReference type="AlphaFoldDB" id="A0A453A9V5"/>
<dbReference type="SUPFAM" id="SSF56112">
    <property type="entry name" value="Protein kinase-like (PK-like)"/>
    <property type="match status" value="1"/>
</dbReference>
<organism evidence="2 3">
    <name type="scientific">Aegilops tauschii subsp. strangulata</name>
    <name type="common">Goatgrass</name>
    <dbReference type="NCBI Taxonomy" id="200361"/>
    <lineage>
        <taxon>Eukaryota</taxon>
        <taxon>Viridiplantae</taxon>
        <taxon>Streptophyta</taxon>
        <taxon>Embryophyta</taxon>
        <taxon>Tracheophyta</taxon>
        <taxon>Spermatophyta</taxon>
        <taxon>Magnoliopsida</taxon>
        <taxon>Liliopsida</taxon>
        <taxon>Poales</taxon>
        <taxon>Poaceae</taxon>
        <taxon>BOP clade</taxon>
        <taxon>Pooideae</taxon>
        <taxon>Triticodae</taxon>
        <taxon>Triticeae</taxon>
        <taxon>Triticinae</taxon>
        <taxon>Aegilops</taxon>
    </lineage>
</organism>
<dbReference type="InterPro" id="IPR008266">
    <property type="entry name" value="Tyr_kinase_AS"/>
</dbReference>
<dbReference type="InterPro" id="IPR011009">
    <property type="entry name" value="Kinase-like_dom_sf"/>
</dbReference>
<dbReference type="Gramene" id="AET2Gv20045700.1">
    <property type="protein sequence ID" value="AET2Gv20045700.1"/>
    <property type="gene ID" value="AET2Gv20045700"/>
</dbReference>
<dbReference type="PROSITE" id="PS50011">
    <property type="entry name" value="PROTEIN_KINASE_DOM"/>
    <property type="match status" value="1"/>
</dbReference>
<dbReference type="InterPro" id="IPR000719">
    <property type="entry name" value="Prot_kinase_dom"/>
</dbReference>
<dbReference type="EnsemblPlants" id="AET2Gv20045700.1">
    <property type="protein sequence ID" value="AET2Gv20045700.1"/>
    <property type="gene ID" value="AET2Gv20045700"/>
</dbReference>
<name>A0A453A9V5_AEGTS</name>
<dbReference type="Gramene" id="AET2Gv20045700.2">
    <property type="protein sequence ID" value="AET2Gv20045700.2"/>
    <property type="gene ID" value="AET2Gv20045700"/>
</dbReference>
<dbReference type="GO" id="GO:0004672">
    <property type="term" value="F:protein kinase activity"/>
    <property type="evidence" value="ECO:0007669"/>
    <property type="project" value="InterPro"/>
</dbReference>
<evidence type="ECO:0000259" key="1">
    <source>
        <dbReference type="PROSITE" id="PS50011"/>
    </source>
</evidence>
<dbReference type="Proteomes" id="UP000015105">
    <property type="component" value="Chromosome 2D"/>
</dbReference>
<dbReference type="PANTHER" id="PTHR45707">
    <property type="entry name" value="C2 CALCIUM/LIPID-BINDING PLANT PHOSPHORIBOSYLTRANSFERASE FAMILY PROTEIN"/>
    <property type="match status" value="1"/>
</dbReference>
<reference evidence="2" key="5">
    <citation type="journal article" date="2021" name="G3 (Bethesda)">
        <title>Aegilops tauschii genome assembly Aet v5.0 features greater sequence contiguity and improved annotation.</title>
        <authorList>
            <person name="Wang L."/>
            <person name="Zhu T."/>
            <person name="Rodriguez J.C."/>
            <person name="Deal K.R."/>
            <person name="Dubcovsky J."/>
            <person name="McGuire P.E."/>
            <person name="Lux T."/>
            <person name="Spannagl M."/>
            <person name="Mayer K.F.X."/>
            <person name="Baldrich P."/>
            <person name="Meyers B.C."/>
            <person name="Huo N."/>
            <person name="Gu Y.Q."/>
            <person name="Zhou H."/>
            <person name="Devos K.M."/>
            <person name="Bennetzen J.L."/>
            <person name="Unver T."/>
            <person name="Budak H."/>
            <person name="Gulick P.J."/>
            <person name="Galiba G."/>
            <person name="Kalapos B."/>
            <person name="Nelson D.R."/>
            <person name="Li P."/>
            <person name="You F.M."/>
            <person name="Luo M.C."/>
            <person name="Dvorak J."/>
        </authorList>
    </citation>
    <scope>NUCLEOTIDE SEQUENCE [LARGE SCALE GENOMIC DNA]</scope>
    <source>
        <strain evidence="2">cv. AL8/78</strain>
    </source>
</reference>
<reference evidence="3" key="1">
    <citation type="journal article" date="2014" name="Science">
        <title>Ancient hybridizations among the ancestral genomes of bread wheat.</title>
        <authorList>
            <consortium name="International Wheat Genome Sequencing Consortium,"/>
            <person name="Marcussen T."/>
            <person name="Sandve S.R."/>
            <person name="Heier L."/>
            <person name="Spannagl M."/>
            <person name="Pfeifer M."/>
            <person name="Jakobsen K.S."/>
            <person name="Wulff B.B."/>
            <person name="Steuernagel B."/>
            <person name="Mayer K.F."/>
            <person name="Olsen O.A."/>
        </authorList>
    </citation>
    <scope>NUCLEOTIDE SEQUENCE [LARGE SCALE GENOMIC DNA]</scope>
    <source>
        <strain evidence="3">cv. AL8/78</strain>
    </source>
</reference>
<dbReference type="Gene3D" id="1.10.510.10">
    <property type="entry name" value="Transferase(Phosphotransferase) domain 1"/>
    <property type="match status" value="1"/>
</dbReference>
<protein>
    <recommendedName>
        <fullName evidence="1">Protein kinase domain-containing protein</fullName>
    </recommendedName>
</protein>
<evidence type="ECO:0000313" key="3">
    <source>
        <dbReference type="Proteomes" id="UP000015105"/>
    </source>
</evidence>
<accession>A0A453A9V5</accession>
<dbReference type="EnsemblPlants" id="AET2Gv20045700.2">
    <property type="protein sequence ID" value="AET2Gv20045700.2"/>
    <property type="gene ID" value="AET2Gv20045700"/>
</dbReference>
<dbReference type="PANTHER" id="PTHR45707:SF46">
    <property type="entry name" value="PROTEIN KINASE DOMAIN-CONTAINING PROTEIN"/>
    <property type="match status" value="1"/>
</dbReference>
<dbReference type="Pfam" id="PF00069">
    <property type="entry name" value="Pkinase"/>
    <property type="match status" value="1"/>
</dbReference>
<feature type="domain" description="Protein kinase" evidence="1">
    <location>
        <begin position="1"/>
        <end position="102"/>
    </location>
</feature>
<dbReference type="PROSITE" id="PS00109">
    <property type="entry name" value="PROTEIN_KINASE_TYR"/>
    <property type="match status" value="1"/>
</dbReference>
<keyword evidence="3" id="KW-1185">Reference proteome</keyword>
<evidence type="ECO:0000313" key="2">
    <source>
        <dbReference type="EnsemblPlants" id="AET2Gv20045700.1"/>
    </source>
</evidence>
<sequence>MTTMNTYEECTHFSPLSFFFLVMADESCVLDSPTCYKIIQGTCDGLNHLHSAQPKPIFHMDLTPSNILLDKDMTPKITDFSLSTLVASTEEEYQSDRMIGTP</sequence>